<dbReference type="GeneTree" id="ENSGT00910000148461"/>
<name>A0A8C4KYV1_EQUAS</name>
<accession>A0A8C4KYV1</accession>
<dbReference type="Ensembl" id="ENSEAST00005001266.2">
    <property type="protein sequence ID" value="ENSEASP00005001110.1"/>
    <property type="gene ID" value="ENSEASG00005000933.2"/>
</dbReference>
<evidence type="ECO:0000313" key="3">
    <source>
        <dbReference type="Proteomes" id="UP000694387"/>
    </source>
</evidence>
<evidence type="ECO:0000256" key="1">
    <source>
        <dbReference type="SAM" id="MobiDB-lite"/>
    </source>
</evidence>
<sequence>VSPWRTAPHPGLLSTSYPLPTHSLGRRLCFPVRITSKRWKEVWRDGNPYSPELTQRESSPRQKTVSRRKIPEYLWIRPKVQDWRCTKKSGANEKTRAQSVEKRHFTFQCSSCSFNLLECISVSQYFSTLH</sequence>
<reference evidence="2" key="3">
    <citation type="submission" date="2025-09" db="UniProtKB">
        <authorList>
            <consortium name="Ensembl"/>
        </authorList>
    </citation>
    <scope>IDENTIFICATION</scope>
</reference>
<keyword evidence="3" id="KW-1185">Reference proteome</keyword>
<feature type="region of interest" description="Disordered" evidence="1">
    <location>
        <begin position="46"/>
        <end position="65"/>
    </location>
</feature>
<protein>
    <submittedName>
        <fullName evidence="2">Uncharacterized protein</fullName>
    </submittedName>
</protein>
<dbReference type="AlphaFoldDB" id="A0A8C4KYV1"/>
<proteinExistence type="predicted"/>
<evidence type="ECO:0000313" key="2">
    <source>
        <dbReference type="Ensembl" id="ENSEASP00005001110.1"/>
    </source>
</evidence>
<organism evidence="2 3">
    <name type="scientific">Equus asinus</name>
    <name type="common">Donkey</name>
    <name type="synonym">Equus africanus asinus</name>
    <dbReference type="NCBI Taxonomy" id="9793"/>
    <lineage>
        <taxon>Eukaryota</taxon>
        <taxon>Metazoa</taxon>
        <taxon>Chordata</taxon>
        <taxon>Craniata</taxon>
        <taxon>Vertebrata</taxon>
        <taxon>Euteleostomi</taxon>
        <taxon>Mammalia</taxon>
        <taxon>Eutheria</taxon>
        <taxon>Laurasiatheria</taxon>
        <taxon>Perissodactyla</taxon>
        <taxon>Equidae</taxon>
        <taxon>Equus</taxon>
    </lineage>
</organism>
<reference evidence="2" key="2">
    <citation type="submission" date="2025-08" db="UniProtKB">
        <authorList>
            <consortium name="Ensembl"/>
        </authorList>
    </citation>
    <scope>IDENTIFICATION</scope>
</reference>
<dbReference type="Proteomes" id="UP000694387">
    <property type="component" value="Chromosome 15"/>
</dbReference>
<reference evidence="2 3" key="1">
    <citation type="journal article" date="2020" name="Nat. Commun.">
        <title>Donkey genomes provide new insights into domestication and selection for coat color.</title>
        <authorList>
            <person name="Wang"/>
            <person name="C."/>
            <person name="Li"/>
            <person name="H."/>
            <person name="Guo"/>
            <person name="Y."/>
            <person name="Huang"/>
            <person name="J."/>
            <person name="Sun"/>
            <person name="Y."/>
            <person name="Min"/>
            <person name="J."/>
            <person name="Wang"/>
            <person name="J."/>
            <person name="Fang"/>
            <person name="X."/>
            <person name="Zhao"/>
            <person name="Z."/>
            <person name="Wang"/>
            <person name="S."/>
            <person name="Zhang"/>
            <person name="Y."/>
            <person name="Liu"/>
            <person name="Q."/>
            <person name="Jiang"/>
            <person name="Q."/>
            <person name="Wang"/>
            <person name="X."/>
            <person name="Guo"/>
            <person name="Y."/>
            <person name="Yang"/>
            <person name="C."/>
            <person name="Wang"/>
            <person name="Y."/>
            <person name="Tian"/>
            <person name="F."/>
            <person name="Zhuang"/>
            <person name="G."/>
            <person name="Fan"/>
            <person name="Y."/>
            <person name="Gao"/>
            <person name="Q."/>
            <person name="Li"/>
            <person name="Y."/>
            <person name="Ju"/>
            <person name="Z."/>
            <person name="Li"/>
            <person name="J."/>
            <person name="Li"/>
            <person name="R."/>
            <person name="Hou"/>
            <person name="M."/>
            <person name="Yang"/>
            <person name="G."/>
            <person name="Liu"/>
            <person name="G."/>
            <person name="Liu"/>
            <person name="W."/>
            <person name="Guo"/>
            <person name="J."/>
            <person name="Pan"/>
            <person name="S."/>
            <person name="Fan"/>
            <person name="G."/>
            <person name="Zhang"/>
            <person name="W."/>
            <person name="Zhang"/>
            <person name="R."/>
            <person name="Yu"/>
            <person name="J."/>
            <person name="Zhang"/>
            <person name="X."/>
            <person name="Yin"/>
            <person name="Q."/>
            <person name="Ji"/>
            <person name="C."/>
            <person name="Jin"/>
            <person name="Y."/>
            <person name="Yue"/>
            <person name="G."/>
            <person name="Liu"/>
            <person name="M."/>
            <person name="Xu"/>
            <person name="J."/>
            <person name="Liu"/>
            <person name="S."/>
            <person name="Jordana"/>
            <person name="J."/>
            <person name="Noce"/>
            <person name="A."/>
            <person name="Amills"/>
            <person name="M."/>
            <person name="Wu"/>
            <person name="D.D."/>
            <person name="Li"/>
            <person name="S."/>
            <person name="Zhou"/>
            <person name="X. and Zhong"/>
            <person name="J."/>
        </authorList>
    </citation>
    <scope>NUCLEOTIDE SEQUENCE [LARGE SCALE GENOMIC DNA]</scope>
</reference>
<dbReference type="OMA" id="PEYLWIR"/>